<evidence type="ECO:0000313" key="2">
    <source>
        <dbReference type="EMBL" id="TCS65383.1"/>
    </source>
</evidence>
<keyword evidence="1" id="KW-1133">Transmembrane helix</keyword>
<proteinExistence type="predicted"/>
<keyword evidence="3" id="KW-1185">Reference proteome</keyword>
<name>A0A4R3JJ44_9RHOB</name>
<comment type="caution">
    <text evidence="2">The sequence shown here is derived from an EMBL/GenBank/DDBJ whole genome shotgun (WGS) entry which is preliminary data.</text>
</comment>
<keyword evidence="1" id="KW-0472">Membrane</keyword>
<protein>
    <submittedName>
        <fullName evidence="2">Uncharacterized protein</fullName>
    </submittedName>
</protein>
<reference evidence="2 3" key="1">
    <citation type="submission" date="2019-03" db="EMBL/GenBank/DDBJ databases">
        <title>Genomic Encyclopedia of Type Strains, Phase IV (KMG-IV): sequencing the most valuable type-strain genomes for metagenomic binning, comparative biology and taxonomic classification.</title>
        <authorList>
            <person name="Goeker M."/>
        </authorList>
    </citation>
    <scope>NUCLEOTIDE SEQUENCE [LARGE SCALE GENOMIC DNA]</scope>
    <source>
        <strain evidence="2 3">DSM 104836</strain>
    </source>
</reference>
<keyword evidence="1" id="KW-0812">Transmembrane</keyword>
<dbReference type="Proteomes" id="UP000295696">
    <property type="component" value="Unassembled WGS sequence"/>
</dbReference>
<organism evidence="2 3">
    <name type="scientific">Primorskyibacter sedentarius</name>
    <dbReference type="NCBI Taxonomy" id="745311"/>
    <lineage>
        <taxon>Bacteria</taxon>
        <taxon>Pseudomonadati</taxon>
        <taxon>Pseudomonadota</taxon>
        <taxon>Alphaproteobacteria</taxon>
        <taxon>Rhodobacterales</taxon>
        <taxon>Roseobacteraceae</taxon>
        <taxon>Primorskyibacter</taxon>
    </lineage>
</organism>
<accession>A0A4R3JJ44</accession>
<sequence>MDAIALVFYACVCGALGLAGPRLGAPLVRLGVGAIVGIVAASILPILKTMIGA</sequence>
<gene>
    <name evidence="2" type="ORF">EDD52_104169</name>
</gene>
<dbReference type="AlphaFoldDB" id="A0A4R3JJ44"/>
<evidence type="ECO:0000313" key="3">
    <source>
        <dbReference type="Proteomes" id="UP000295696"/>
    </source>
</evidence>
<feature type="transmembrane region" description="Helical" evidence="1">
    <location>
        <begin position="27"/>
        <end position="47"/>
    </location>
</feature>
<dbReference type="EMBL" id="SLZU01000004">
    <property type="protein sequence ID" value="TCS65383.1"/>
    <property type="molecule type" value="Genomic_DNA"/>
</dbReference>
<dbReference type="RefSeq" id="WP_165907491.1">
    <property type="nucleotide sequence ID" value="NZ_SLZU01000004.1"/>
</dbReference>
<evidence type="ECO:0000256" key="1">
    <source>
        <dbReference type="SAM" id="Phobius"/>
    </source>
</evidence>